<dbReference type="EMBL" id="JAHXZJ010000002">
    <property type="protein sequence ID" value="KAH0564369.1"/>
    <property type="molecule type" value="Genomic_DNA"/>
</dbReference>
<feature type="region of interest" description="Disordered" evidence="1">
    <location>
        <begin position="21"/>
        <end position="103"/>
    </location>
</feature>
<evidence type="ECO:0000313" key="3">
    <source>
        <dbReference type="Proteomes" id="UP000826195"/>
    </source>
</evidence>
<comment type="caution">
    <text evidence="2">The sequence shown here is derived from an EMBL/GenBank/DDBJ whole genome shotgun (WGS) entry which is preliminary data.</text>
</comment>
<feature type="compositionally biased region" description="Basic and acidic residues" evidence="1">
    <location>
        <begin position="27"/>
        <end position="40"/>
    </location>
</feature>
<feature type="region of interest" description="Disordered" evidence="1">
    <location>
        <begin position="197"/>
        <end position="231"/>
    </location>
</feature>
<gene>
    <name evidence="2" type="ORF">KQX54_011672</name>
</gene>
<proteinExistence type="predicted"/>
<evidence type="ECO:0000313" key="2">
    <source>
        <dbReference type="EMBL" id="KAH0564369.1"/>
    </source>
</evidence>
<feature type="compositionally biased region" description="Low complexity" evidence="1">
    <location>
        <begin position="215"/>
        <end position="229"/>
    </location>
</feature>
<accession>A0AAV7J2S9</accession>
<feature type="region of interest" description="Disordered" evidence="1">
    <location>
        <begin position="279"/>
        <end position="332"/>
    </location>
</feature>
<feature type="compositionally biased region" description="Basic and acidic residues" evidence="1">
    <location>
        <begin position="49"/>
        <end position="66"/>
    </location>
</feature>
<dbReference type="AlphaFoldDB" id="A0AAV7J2S9"/>
<name>A0AAV7J2S9_COTGL</name>
<reference evidence="2 3" key="1">
    <citation type="journal article" date="2021" name="J. Hered.">
        <title>A chromosome-level genome assembly of the parasitoid wasp, Cotesia glomerata (Hymenoptera: Braconidae).</title>
        <authorList>
            <person name="Pinto B.J."/>
            <person name="Weis J.J."/>
            <person name="Gamble T."/>
            <person name="Ode P.J."/>
            <person name="Paul R."/>
            <person name="Zaspel J.M."/>
        </authorList>
    </citation>
    <scope>NUCLEOTIDE SEQUENCE [LARGE SCALE GENOMIC DNA]</scope>
    <source>
        <strain evidence="2">CgM1</strain>
    </source>
</reference>
<feature type="compositionally biased region" description="Basic residues" evidence="1">
    <location>
        <begin position="287"/>
        <end position="308"/>
    </location>
</feature>
<keyword evidence="3" id="KW-1185">Reference proteome</keyword>
<sequence length="392" mass="43207">MLEDQPLDLSVRVGDFAEYAREEEDREREVEGQHRDRKEIEDCDNPGIRLRELSSGEYQVEDRTCSEDSDDSCSDNHHKESGSGAGSRSRTRPPGTKPYKKNLMRRYRESIFENYEGCDFGVDTREIQAPHDSADPDEAMALATVKAEPGSTTGTRLLHGILSQHPPQHNLGMPNGGYNRHLTNHVQLGQPPYTTNGIATTNTPGSGSLPASPADSGVSDVESSTSSGGNEDANLLLKARLNPNSSLQQNLGSHHSHMPSAAIARSACHSPGVYSSSTGFLPPSYHPHQHHTSQYHPHRGSSPHHPHGNHGMPSAMGPPHHHHHHQTQSLQHLHYRQPSTFMVMPLHGLSVNVTKWPCGFHFYYTTLLDIVSGFTVWYNTDAILAQVKCSSV</sequence>
<feature type="compositionally biased region" description="Polar residues" evidence="1">
    <location>
        <begin position="197"/>
        <end position="206"/>
    </location>
</feature>
<evidence type="ECO:0000256" key="1">
    <source>
        <dbReference type="SAM" id="MobiDB-lite"/>
    </source>
</evidence>
<organism evidence="2 3">
    <name type="scientific">Cotesia glomerata</name>
    <name type="common">Lepidopteran parasitic wasp</name>
    <name type="synonym">Apanteles glomeratus</name>
    <dbReference type="NCBI Taxonomy" id="32391"/>
    <lineage>
        <taxon>Eukaryota</taxon>
        <taxon>Metazoa</taxon>
        <taxon>Ecdysozoa</taxon>
        <taxon>Arthropoda</taxon>
        <taxon>Hexapoda</taxon>
        <taxon>Insecta</taxon>
        <taxon>Pterygota</taxon>
        <taxon>Neoptera</taxon>
        <taxon>Endopterygota</taxon>
        <taxon>Hymenoptera</taxon>
        <taxon>Apocrita</taxon>
        <taxon>Ichneumonoidea</taxon>
        <taxon>Braconidae</taxon>
        <taxon>Microgastrinae</taxon>
        <taxon>Cotesia</taxon>
    </lineage>
</organism>
<protein>
    <submittedName>
        <fullName evidence="2">Uncharacterized protein</fullName>
    </submittedName>
</protein>
<dbReference type="Proteomes" id="UP000826195">
    <property type="component" value="Unassembled WGS sequence"/>
</dbReference>